<gene>
    <name evidence="1" type="ORF">CYCCA115_LOCUS20377</name>
</gene>
<sequence length="103" mass="11667">MQGFIEVSTPVGNVYLQTVLVNSFNSVYVHIPGDCQTTQIFLPSPDCQHGFLGLGHNVGRPINISQILQNSHNAQWFSHSIVFVPLLFQQILLFLLQYHDCER</sequence>
<evidence type="ECO:0000313" key="1">
    <source>
        <dbReference type="EMBL" id="CAJ1963901.1"/>
    </source>
</evidence>
<name>A0AAD2G6A4_9STRA</name>
<dbReference type="EMBL" id="CAKOGP040002166">
    <property type="protein sequence ID" value="CAJ1963901.1"/>
    <property type="molecule type" value="Genomic_DNA"/>
</dbReference>
<comment type="caution">
    <text evidence="1">The sequence shown here is derived from an EMBL/GenBank/DDBJ whole genome shotgun (WGS) entry which is preliminary data.</text>
</comment>
<proteinExistence type="predicted"/>
<organism evidence="1 2">
    <name type="scientific">Cylindrotheca closterium</name>
    <dbReference type="NCBI Taxonomy" id="2856"/>
    <lineage>
        <taxon>Eukaryota</taxon>
        <taxon>Sar</taxon>
        <taxon>Stramenopiles</taxon>
        <taxon>Ochrophyta</taxon>
        <taxon>Bacillariophyta</taxon>
        <taxon>Bacillariophyceae</taxon>
        <taxon>Bacillariophycidae</taxon>
        <taxon>Bacillariales</taxon>
        <taxon>Bacillariaceae</taxon>
        <taxon>Cylindrotheca</taxon>
    </lineage>
</organism>
<evidence type="ECO:0000313" key="2">
    <source>
        <dbReference type="Proteomes" id="UP001295423"/>
    </source>
</evidence>
<reference evidence="1" key="1">
    <citation type="submission" date="2023-08" db="EMBL/GenBank/DDBJ databases">
        <authorList>
            <person name="Audoor S."/>
            <person name="Bilcke G."/>
        </authorList>
    </citation>
    <scope>NUCLEOTIDE SEQUENCE</scope>
</reference>
<dbReference type="AlphaFoldDB" id="A0AAD2G6A4"/>
<accession>A0AAD2G6A4</accession>
<keyword evidence="2" id="KW-1185">Reference proteome</keyword>
<dbReference type="Proteomes" id="UP001295423">
    <property type="component" value="Unassembled WGS sequence"/>
</dbReference>
<protein>
    <submittedName>
        <fullName evidence="1">Uncharacterized protein</fullName>
    </submittedName>
</protein>